<organism evidence="1 2">
    <name type="scientific">Leucogyrophana mollusca</name>
    <dbReference type="NCBI Taxonomy" id="85980"/>
    <lineage>
        <taxon>Eukaryota</taxon>
        <taxon>Fungi</taxon>
        <taxon>Dikarya</taxon>
        <taxon>Basidiomycota</taxon>
        <taxon>Agaricomycotina</taxon>
        <taxon>Agaricomycetes</taxon>
        <taxon>Agaricomycetidae</taxon>
        <taxon>Boletales</taxon>
        <taxon>Boletales incertae sedis</taxon>
        <taxon>Leucogyrophana</taxon>
    </lineage>
</organism>
<proteinExistence type="predicted"/>
<protein>
    <submittedName>
        <fullName evidence="1">Uncharacterized protein</fullName>
    </submittedName>
</protein>
<keyword evidence="2" id="KW-1185">Reference proteome</keyword>
<evidence type="ECO:0000313" key="2">
    <source>
        <dbReference type="Proteomes" id="UP000790709"/>
    </source>
</evidence>
<accession>A0ACB8BW37</accession>
<dbReference type="Proteomes" id="UP000790709">
    <property type="component" value="Unassembled WGS sequence"/>
</dbReference>
<reference evidence="1" key="1">
    <citation type="journal article" date="2021" name="New Phytol.">
        <title>Evolutionary innovations through gain and loss of genes in the ectomycorrhizal Boletales.</title>
        <authorList>
            <person name="Wu G."/>
            <person name="Miyauchi S."/>
            <person name="Morin E."/>
            <person name="Kuo A."/>
            <person name="Drula E."/>
            <person name="Varga T."/>
            <person name="Kohler A."/>
            <person name="Feng B."/>
            <person name="Cao Y."/>
            <person name="Lipzen A."/>
            <person name="Daum C."/>
            <person name="Hundley H."/>
            <person name="Pangilinan J."/>
            <person name="Johnson J."/>
            <person name="Barry K."/>
            <person name="LaButti K."/>
            <person name="Ng V."/>
            <person name="Ahrendt S."/>
            <person name="Min B."/>
            <person name="Choi I.G."/>
            <person name="Park H."/>
            <person name="Plett J.M."/>
            <person name="Magnuson J."/>
            <person name="Spatafora J.W."/>
            <person name="Nagy L.G."/>
            <person name="Henrissat B."/>
            <person name="Grigoriev I.V."/>
            <person name="Yang Z.L."/>
            <person name="Xu J."/>
            <person name="Martin F.M."/>
        </authorList>
    </citation>
    <scope>NUCLEOTIDE SEQUENCE</scope>
    <source>
        <strain evidence="1">KUC20120723A-06</strain>
    </source>
</reference>
<evidence type="ECO:0000313" key="1">
    <source>
        <dbReference type="EMBL" id="KAH7929057.1"/>
    </source>
</evidence>
<sequence>MGSTLSHISAEAIIAVLIAGAAVYAYVSYTKPRPAVGPAAQKPAGKKAKGKKKEKELYPSSAAENSDATSKFPQLSSSRLQGDPVVVPFPRVVPGDFDPAATSSEEPSAKSKKGKKQNKKAKSSNAAASAAVPTQGSGGVETPSPALAPAQATQSRDTLPQKETQQPVNERQLRPSSSDTDSSWTRVKPHRQKPERSASKAAARAEDQQLGVSTDFTSSDFGPSTTGTGDSPVAERTVVGAGTGGGDSDDNRRTLAEKLLPKPRKTGVDDVLERSDYPGLARVMRVQPRADETPAAGFSWKDYEDVDEGGALNDADEDEGEWGVVKGKSRSKPAHISPSTSSPSVQKAPETLTKRQRQNANKRAAEKAAKAETDALQQARFSQHKRELERAKILEQVSKKGGRKTPGGGMQASVDTQGHMVFD</sequence>
<name>A0ACB8BW37_9AGAM</name>
<gene>
    <name evidence="1" type="ORF">BV22DRAFT_1029876</name>
</gene>
<comment type="caution">
    <text evidence="1">The sequence shown here is derived from an EMBL/GenBank/DDBJ whole genome shotgun (WGS) entry which is preliminary data.</text>
</comment>
<dbReference type="EMBL" id="MU266345">
    <property type="protein sequence ID" value="KAH7929057.1"/>
    <property type="molecule type" value="Genomic_DNA"/>
</dbReference>